<evidence type="ECO:0000313" key="3">
    <source>
        <dbReference type="RefSeq" id="XP_017778381.1"/>
    </source>
</evidence>
<proteinExistence type="predicted"/>
<gene>
    <name evidence="3" type="primary">LOC108564021</name>
</gene>
<name>A0ABM1MUY1_NICVS</name>
<protein>
    <submittedName>
        <fullName evidence="3">Uncharacterized protein LOC108564021</fullName>
    </submittedName>
</protein>
<keyword evidence="2" id="KW-1185">Reference proteome</keyword>
<dbReference type="Proteomes" id="UP000695000">
    <property type="component" value="Unplaced"/>
</dbReference>
<dbReference type="InterPro" id="IPR051254">
    <property type="entry name" value="PPP1R15"/>
</dbReference>
<dbReference type="PANTHER" id="PTHR16489">
    <property type="entry name" value="GH11727P"/>
    <property type="match status" value="1"/>
</dbReference>
<sequence>MCSTYSTNSSSQVLDQSVYPTMQSKKEQQNHNISSLVSYNPCKQFTNVYKTNEKDSPKAMAGNLNSDYPNNARRSENMEYFHKDRIEDVTSQLHDVVMKLQNLNSPKDVYKLEVNESKPQINTIEDMDMHGQQDENMLKSAAAAATACGADVVDFPSTILHPNSNDNASSYEASQFLKEFLKKPKKNRSPKKSPKHRNLWHKTNDQFSNYDADIEIGVEAYTDVPDLYYHPNRCTLDEFITIHEEPLTHPIECQHVKSDPITFTISPPKRMSMSKICMKPVKKFSTAQVYCDNDYVIFEKEDCYSVSPPSRGSFIRKRLPSVTSEDSFVVFGDDDGGDSDCDDESDIADEDDTSSDEDDCSTSEDESILSSTNSEPDALIVDSGQRKVRFADEKNLVEVHVIIAWDFAYRACRKGHWEECVRDRERFRLRILRTGNSLQNIFDPKHRDRIYKERFSNDVARFD</sequence>
<accession>A0ABM1MUY1</accession>
<feature type="compositionally biased region" description="Acidic residues" evidence="1">
    <location>
        <begin position="332"/>
        <end position="367"/>
    </location>
</feature>
<dbReference type="PANTHER" id="PTHR16489:SF12">
    <property type="entry name" value="GH11727P"/>
    <property type="match status" value="1"/>
</dbReference>
<dbReference type="GeneID" id="108564021"/>
<organism evidence="2 3">
    <name type="scientific">Nicrophorus vespilloides</name>
    <name type="common">Boreal carrion beetle</name>
    <dbReference type="NCBI Taxonomy" id="110193"/>
    <lineage>
        <taxon>Eukaryota</taxon>
        <taxon>Metazoa</taxon>
        <taxon>Ecdysozoa</taxon>
        <taxon>Arthropoda</taxon>
        <taxon>Hexapoda</taxon>
        <taxon>Insecta</taxon>
        <taxon>Pterygota</taxon>
        <taxon>Neoptera</taxon>
        <taxon>Endopterygota</taxon>
        <taxon>Coleoptera</taxon>
        <taxon>Polyphaga</taxon>
        <taxon>Staphyliniformia</taxon>
        <taxon>Silphidae</taxon>
        <taxon>Nicrophorinae</taxon>
        <taxon>Nicrophorus</taxon>
    </lineage>
</organism>
<dbReference type="RefSeq" id="XP_017778381.1">
    <property type="nucleotide sequence ID" value="XM_017922892.1"/>
</dbReference>
<evidence type="ECO:0000256" key="1">
    <source>
        <dbReference type="SAM" id="MobiDB-lite"/>
    </source>
</evidence>
<reference evidence="3" key="1">
    <citation type="submission" date="2025-08" db="UniProtKB">
        <authorList>
            <consortium name="RefSeq"/>
        </authorList>
    </citation>
    <scope>IDENTIFICATION</scope>
    <source>
        <tissue evidence="3">Whole Larva</tissue>
    </source>
</reference>
<evidence type="ECO:0000313" key="2">
    <source>
        <dbReference type="Proteomes" id="UP000695000"/>
    </source>
</evidence>
<feature type="region of interest" description="Disordered" evidence="1">
    <location>
        <begin position="329"/>
        <end position="375"/>
    </location>
</feature>